<accession>A0A9P1EDV3</accession>
<dbReference type="InterPro" id="IPR008991">
    <property type="entry name" value="Translation_prot_SH3-like_sf"/>
</dbReference>
<dbReference type="AlphaFoldDB" id="A0A9P1EDV3"/>
<dbReference type="Gene3D" id="4.10.950.10">
    <property type="entry name" value="Ribosomal protein L2, domain 3"/>
    <property type="match status" value="1"/>
</dbReference>
<organism evidence="8 9">
    <name type="scientific">Cuscuta europaea</name>
    <name type="common">European dodder</name>
    <dbReference type="NCBI Taxonomy" id="41803"/>
    <lineage>
        <taxon>Eukaryota</taxon>
        <taxon>Viridiplantae</taxon>
        <taxon>Streptophyta</taxon>
        <taxon>Embryophyta</taxon>
        <taxon>Tracheophyta</taxon>
        <taxon>Spermatophyta</taxon>
        <taxon>Magnoliopsida</taxon>
        <taxon>eudicotyledons</taxon>
        <taxon>Gunneridae</taxon>
        <taxon>Pentapetalae</taxon>
        <taxon>asterids</taxon>
        <taxon>lamiids</taxon>
        <taxon>Solanales</taxon>
        <taxon>Convolvulaceae</taxon>
        <taxon>Cuscuteae</taxon>
        <taxon>Cuscuta</taxon>
        <taxon>Cuscuta subgen. Cuscuta</taxon>
    </lineage>
</organism>
<dbReference type="PANTHER" id="PTHR13691:SF72">
    <property type="entry name" value="EXPRESSED PROTEIN"/>
    <property type="match status" value="1"/>
</dbReference>
<keyword evidence="4" id="KW-0496">Mitochondrion</keyword>
<comment type="caution">
    <text evidence="8">The sequence shown here is derived from an EMBL/GenBank/DDBJ whole genome shotgun (WGS) entry which is preliminary data.</text>
</comment>
<dbReference type="FunFam" id="4.10.950.10:FF:000001">
    <property type="entry name" value="50S ribosomal protein L2"/>
    <property type="match status" value="1"/>
</dbReference>
<dbReference type="Pfam" id="PF03947">
    <property type="entry name" value="Ribosomal_L2_C"/>
    <property type="match status" value="1"/>
</dbReference>
<comment type="similarity">
    <text evidence="2">Belongs to the universal ribosomal protein uL2 family.</text>
</comment>
<keyword evidence="9" id="KW-1185">Reference proteome</keyword>
<comment type="subcellular location">
    <subcellularLocation>
        <location evidence="1">Mitochondrion</location>
    </subcellularLocation>
</comment>
<feature type="region of interest" description="Disordered" evidence="6">
    <location>
        <begin position="156"/>
        <end position="202"/>
    </location>
</feature>
<keyword evidence="3" id="KW-0689">Ribosomal protein</keyword>
<evidence type="ECO:0000256" key="1">
    <source>
        <dbReference type="ARBA" id="ARBA00004173"/>
    </source>
</evidence>
<dbReference type="InterPro" id="IPR002171">
    <property type="entry name" value="Ribosomal_uL2"/>
</dbReference>
<evidence type="ECO:0000313" key="8">
    <source>
        <dbReference type="EMBL" id="CAH9097942.1"/>
    </source>
</evidence>
<dbReference type="SUPFAM" id="SSF50104">
    <property type="entry name" value="Translation proteins SH3-like domain"/>
    <property type="match status" value="1"/>
</dbReference>
<dbReference type="Proteomes" id="UP001152484">
    <property type="component" value="Unassembled WGS sequence"/>
</dbReference>
<dbReference type="FunFam" id="2.30.30.30:FF:000047">
    <property type="entry name" value="60S ribosomal protein L2, mitochondrial"/>
    <property type="match status" value="1"/>
</dbReference>
<sequence length="202" mass="22101">MTFFRARMASSPLFQLVSRSLSYKAASQSVGPSASSAVQEMTNPTFTVDVTSQIGASMPLKMMRIGTLIHNLEMRPGQGPKLVRGWGTVAKIMTEPRSESSRYCEIKLPSGDKKMIDVRCWATIGRAPNAEHASKKLYKAGQNRWRGIRPTVRGVAMNPVDHPHGGGEGKSKSSGSHGKVSRTPWGKPTKCGYKTGRLKRKN</sequence>
<dbReference type="SMART" id="SM01382">
    <property type="entry name" value="Ribosomal_L2_C"/>
    <property type="match status" value="1"/>
</dbReference>
<evidence type="ECO:0000256" key="2">
    <source>
        <dbReference type="ARBA" id="ARBA00005636"/>
    </source>
</evidence>
<evidence type="ECO:0000256" key="3">
    <source>
        <dbReference type="ARBA" id="ARBA00022980"/>
    </source>
</evidence>
<evidence type="ECO:0000259" key="7">
    <source>
        <dbReference type="SMART" id="SM01382"/>
    </source>
</evidence>
<dbReference type="InterPro" id="IPR014726">
    <property type="entry name" value="Ribosomal_uL2_dom3"/>
</dbReference>
<feature type="domain" description="Large ribosomal subunit protein uL2 C-terminal" evidence="7">
    <location>
        <begin position="52"/>
        <end position="188"/>
    </location>
</feature>
<reference evidence="8" key="1">
    <citation type="submission" date="2022-07" db="EMBL/GenBank/DDBJ databases">
        <authorList>
            <person name="Macas J."/>
            <person name="Novak P."/>
            <person name="Neumann P."/>
        </authorList>
    </citation>
    <scope>NUCLEOTIDE SEQUENCE</scope>
</reference>
<dbReference type="GO" id="GO:0005762">
    <property type="term" value="C:mitochondrial large ribosomal subunit"/>
    <property type="evidence" value="ECO:0007669"/>
    <property type="project" value="TreeGrafter"/>
</dbReference>
<dbReference type="EMBL" id="CAMAPE010000035">
    <property type="protein sequence ID" value="CAH9097942.1"/>
    <property type="molecule type" value="Genomic_DNA"/>
</dbReference>
<dbReference type="InterPro" id="IPR022669">
    <property type="entry name" value="Ribosomal_uL2_C"/>
</dbReference>
<evidence type="ECO:0000256" key="4">
    <source>
        <dbReference type="ARBA" id="ARBA00023128"/>
    </source>
</evidence>
<dbReference type="GO" id="GO:0032543">
    <property type="term" value="P:mitochondrial translation"/>
    <property type="evidence" value="ECO:0007669"/>
    <property type="project" value="TreeGrafter"/>
</dbReference>
<dbReference type="GO" id="GO:0003723">
    <property type="term" value="F:RNA binding"/>
    <property type="evidence" value="ECO:0007669"/>
    <property type="project" value="TreeGrafter"/>
</dbReference>
<evidence type="ECO:0000313" key="9">
    <source>
        <dbReference type="Proteomes" id="UP001152484"/>
    </source>
</evidence>
<protein>
    <recommendedName>
        <fullName evidence="7">Large ribosomal subunit protein uL2 C-terminal domain-containing protein</fullName>
    </recommendedName>
</protein>
<dbReference type="PROSITE" id="PS00467">
    <property type="entry name" value="RIBOSOMAL_L2"/>
    <property type="match status" value="1"/>
</dbReference>
<evidence type="ECO:0000256" key="6">
    <source>
        <dbReference type="SAM" id="MobiDB-lite"/>
    </source>
</evidence>
<proteinExistence type="inferred from homology"/>
<feature type="compositionally biased region" description="Basic and acidic residues" evidence="6">
    <location>
        <begin position="161"/>
        <end position="171"/>
    </location>
</feature>
<dbReference type="OrthoDB" id="10267824at2759"/>
<name>A0A9P1EDV3_CUSEU</name>
<dbReference type="Gene3D" id="2.30.30.30">
    <property type="match status" value="1"/>
</dbReference>
<evidence type="ECO:0000256" key="5">
    <source>
        <dbReference type="ARBA" id="ARBA00023274"/>
    </source>
</evidence>
<dbReference type="PANTHER" id="PTHR13691">
    <property type="entry name" value="RIBOSOMAL PROTEIN L2"/>
    <property type="match status" value="1"/>
</dbReference>
<dbReference type="InterPro" id="IPR014722">
    <property type="entry name" value="Rib_uL2_dom2"/>
</dbReference>
<dbReference type="GO" id="GO:0003735">
    <property type="term" value="F:structural constituent of ribosome"/>
    <property type="evidence" value="ECO:0007669"/>
    <property type="project" value="InterPro"/>
</dbReference>
<keyword evidence="5" id="KW-0687">Ribonucleoprotein</keyword>
<dbReference type="InterPro" id="IPR022671">
    <property type="entry name" value="Ribosomal_uL2_CS"/>
</dbReference>
<gene>
    <name evidence="8" type="ORF">CEURO_LOCUS14086</name>
</gene>